<evidence type="ECO:0000256" key="2">
    <source>
        <dbReference type="ARBA" id="ARBA00012750"/>
    </source>
</evidence>
<accession>A0ABP0BRF0</accession>
<keyword evidence="6" id="KW-0819">tRNA processing</keyword>
<comment type="caution">
    <text evidence="11">The sequence shown here is derived from an EMBL/GenBank/DDBJ whole genome shotgun (WGS) entry which is preliminary data.</text>
</comment>
<keyword evidence="5" id="KW-0949">S-adenosyl-L-methionine</keyword>
<evidence type="ECO:0000256" key="9">
    <source>
        <dbReference type="SAM" id="MobiDB-lite"/>
    </source>
</evidence>
<evidence type="ECO:0000259" key="10">
    <source>
        <dbReference type="Pfam" id="PF02676"/>
    </source>
</evidence>
<sequence length="375" mass="39692">MSPTLPQCPARFTTRKAAILKLLGRPDDDYTDASPKGAIDEGIRPLIDVINSLDGYVTTSSCAGRVAVFLEGRKGAPFAEERTASAAPAAAPASTIASAGGKGGGGKWLFVSHDPLVKGVAADSTSPPQHSSYSGTDWAEVFGLEKTNGTFGEDTVQDNVEQDEERLVHFKFEPMILHVLAASLEHAQLLLRCASAAGFRESGAVSIVPPPLPPAAKAATTATGEEEDDNPSMPIVAVRSMGLALASVIGICQAKKASDENFDVAHCISTPNSLARLVRVADERFAVNRTRVERFRVALVEAIQKEKESASGISSATSKKRNQGWEDPEARRARKKEEGLRRQAALKEQQTAQSAAEGTADLIGEGLDSLTVSES</sequence>
<reference evidence="11 12" key="1">
    <citation type="submission" date="2024-01" db="EMBL/GenBank/DDBJ databases">
        <authorList>
            <person name="Allen C."/>
            <person name="Tagirdzhanova G."/>
        </authorList>
    </citation>
    <scope>NUCLEOTIDE SEQUENCE [LARGE SCALE GENOMIC DNA]</scope>
</reference>
<feature type="domain" description="tRNA wybutosine-synthesizing protein" evidence="10">
    <location>
        <begin position="15"/>
        <end position="299"/>
    </location>
</feature>
<keyword evidence="4" id="KW-0808">Transferase</keyword>
<evidence type="ECO:0000313" key="11">
    <source>
        <dbReference type="EMBL" id="CAK7222101.1"/>
    </source>
</evidence>
<name>A0ABP0BRF0_9PEZI</name>
<evidence type="ECO:0000256" key="7">
    <source>
        <dbReference type="ARBA" id="ARBA00030554"/>
    </source>
</evidence>
<dbReference type="EC" id="2.1.1.282" evidence="2"/>
<dbReference type="Gene3D" id="3.30.1960.10">
    <property type="entry name" value="tRNA wybutosine-synthesizing-like"/>
    <property type="match status" value="1"/>
</dbReference>
<dbReference type="PANTHER" id="PTHR48418">
    <property type="entry name" value="TRNA WYBUTOSINE-SYNTHESIZING PROTEIN 3"/>
    <property type="match status" value="1"/>
</dbReference>
<dbReference type="InterPro" id="IPR003827">
    <property type="entry name" value="tRNA_yW-synthesising"/>
</dbReference>
<dbReference type="PANTHER" id="PTHR48418:SF1">
    <property type="entry name" value="TRNA WYBUTOSINE-SYNTHESIZING PROTEIN 3"/>
    <property type="match status" value="1"/>
</dbReference>
<dbReference type="EMBL" id="CAWUHD010000043">
    <property type="protein sequence ID" value="CAK7222101.1"/>
    <property type="molecule type" value="Genomic_DNA"/>
</dbReference>
<evidence type="ECO:0000313" key="12">
    <source>
        <dbReference type="Proteomes" id="UP001642482"/>
    </source>
</evidence>
<evidence type="ECO:0000256" key="3">
    <source>
        <dbReference type="ARBA" id="ARBA00022603"/>
    </source>
</evidence>
<protein>
    <recommendedName>
        <fullName evidence="2">tRNA(Phe) 7-[(3-amino-3-carboxypropyl)-4-demethylwyosine(37)-N(4)]-methyltransferase</fullName>
        <ecNumber evidence="2">2.1.1.282</ecNumber>
    </recommendedName>
    <alternativeName>
        <fullName evidence="7">tRNA(Phe) 7-((3-amino-3-carboxypropyl)-4-demethylwyosine(37)-N(4))-methyltransferase</fullName>
    </alternativeName>
</protein>
<dbReference type="Pfam" id="PF02676">
    <property type="entry name" value="TYW3"/>
    <property type="match status" value="1"/>
</dbReference>
<keyword evidence="12" id="KW-1185">Reference proteome</keyword>
<organism evidence="11 12">
    <name type="scientific">Sporothrix eucalyptigena</name>
    <dbReference type="NCBI Taxonomy" id="1812306"/>
    <lineage>
        <taxon>Eukaryota</taxon>
        <taxon>Fungi</taxon>
        <taxon>Dikarya</taxon>
        <taxon>Ascomycota</taxon>
        <taxon>Pezizomycotina</taxon>
        <taxon>Sordariomycetes</taxon>
        <taxon>Sordariomycetidae</taxon>
        <taxon>Ophiostomatales</taxon>
        <taxon>Ophiostomataceae</taxon>
        <taxon>Sporothrix</taxon>
    </lineage>
</organism>
<feature type="region of interest" description="Disordered" evidence="9">
    <location>
        <begin position="308"/>
        <end position="360"/>
    </location>
</feature>
<evidence type="ECO:0000256" key="5">
    <source>
        <dbReference type="ARBA" id="ARBA00022691"/>
    </source>
</evidence>
<evidence type="ECO:0000256" key="4">
    <source>
        <dbReference type="ARBA" id="ARBA00022679"/>
    </source>
</evidence>
<dbReference type="Proteomes" id="UP001642482">
    <property type="component" value="Unassembled WGS sequence"/>
</dbReference>
<evidence type="ECO:0000256" key="1">
    <source>
        <dbReference type="ARBA" id="ARBA00008569"/>
    </source>
</evidence>
<dbReference type="SUPFAM" id="SSF111278">
    <property type="entry name" value="SSo0622-like"/>
    <property type="match status" value="1"/>
</dbReference>
<feature type="compositionally biased region" description="Basic and acidic residues" evidence="9">
    <location>
        <begin position="328"/>
        <end position="341"/>
    </location>
</feature>
<keyword evidence="3" id="KW-0489">Methyltransferase</keyword>
<proteinExistence type="inferred from homology"/>
<dbReference type="InterPro" id="IPR036602">
    <property type="entry name" value="tRNA_yW-synthesising-like_sf"/>
</dbReference>
<comment type="similarity">
    <text evidence="1">Belongs to the TYW3 family.</text>
</comment>
<evidence type="ECO:0000256" key="8">
    <source>
        <dbReference type="ARBA" id="ARBA00049202"/>
    </source>
</evidence>
<evidence type="ECO:0000256" key="6">
    <source>
        <dbReference type="ARBA" id="ARBA00022694"/>
    </source>
</evidence>
<gene>
    <name evidence="11" type="ORF">SEUCBS140593_004782</name>
</gene>
<comment type="catalytic activity">
    <reaction evidence="8">
        <text>4-demethyl-7-[(3S)-3-amino-3-carboxypropyl]wyosine(37) in tRNA(Phe) + S-adenosyl-L-methionine = 7-[(3S)-3-amino-3-carboxypropyl]wyosine(37) in tRNA(Phe) + S-adenosyl-L-homocysteine + H(+)</text>
        <dbReference type="Rhea" id="RHEA:36635"/>
        <dbReference type="Rhea" id="RHEA-COMP:10378"/>
        <dbReference type="Rhea" id="RHEA-COMP:10379"/>
        <dbReference type="ChEBI" id="CHEBI:15378"/>
        <dbReference type="ChEBI" id="CHEBI:57856"/>
        <dbReference type="ChEBI" id="CHEBI:59789"/>
        <dbReference type="ChEBI" id="CHEBI:73543"/>
        <dbReference type="ChEBI" id="CHEBI:73550"/>
        <dbReference type="EC" id="2.1.1.282"/>
    </reaction>
</comment>